<dbReference type="InterPro" id="IPR036236">
    <property type="entry name" value="Znf_C2H2_sf"/>
</dbReference>
<feature type="domain" description="HMG box" evidence="8">
    <location>
        <begin position="32"/>
        <end position="101"/>
    </location>
</feature>
<evidence type="ECO:0000256" key="4">
    <source>
        <dbReference type="ARBA" id="ARBA00022833"/>
    </source>
</evidence>
<dbReference type="SUPFAM" id="SSF57667">
    <property type="entry name" value="beta-beta-alpha zinc fingers"/>
    <property type="match status" value="1"/>
</dbReference>
<dbReference type="Pfam" id="PF12874">
    <property type="entry name" value="zf-met"/>
    <property type="match status" value="1"/>
</dbReference>
<evidence type="ECO:0000256" key="6">
    <source>
        <dbReference type="PROSITE-ProRule" id="PRU00267"/>
    </source>
</evidence>
<dbReference type="PANTHER" id="PTHR24379">
    <property type="entry name" value="KRAB AND ZINC FINGER DOMAIN-CONTAINING"/>
    <property type="match status" value="1"/>
</dbReference>
<evidence type="ECO:0000259" key="9">
    <source>
        <dbReference type="PROSITE" id="PS50157"/>
    </source>
</evidence>
<evidence type="ECO:0000256" key="1">
    <source>
        <dbReference type="ARBA" id="ARBA00022723"/>
    </source>
</evidence>
<dbReference type="Gene3D" id="1.10.30.10">
    <property type="entry name" value="High mobility group box domain"/>
    <property type="match status" value="1"/>
</dbReference>
<dbReference type="PROSITE" id="PS00028">
    <property type="entry name" value="ZINC_FINGER_C2H2_1"/>
    <property type="match status" value="1"/>
</dbReference>
<evidence type="ECO:0000259" key="8">
    <source>
        <dbReference type="PROSITE" id="PS50118"/>
    </source>
</evidence>
<keyword evidence="11" id="KW-1185">Reference proteome</keyword>
<dbReference type="CDD" id="cd00084">
    <property type="entry name" value="HMG-box_SF"/>
    <property type="match status" value="1"/>
</dbReference>
<dbReference type="SUPFAM" id="SSF47095">
    <property type="entry name" value="HMG-box"/>
    <property type="match status" value="1"/>
</dbReference>
<gene>
    <name evidence="10" type="ORF">PLOB_00044910</name>
</gene>
<keyword evidence="6" id="KW-0539">Nucleus</keyword>
<comment type="caution">
    <text evidence="10">The sequence shown here is derived from an EMBL/GenBank/DDBJ whole genome shotgun (WGS) entry which is preliminary data.</text>
</comment>
<dbReference type="PROSITE" id="PS50157">
    <property type="entry name" value="ZINC_FINGER_C2H2_2"/>
    <property type="match status" value="2"/>
</dbReference>
<dbReference type="EMBL" id="CALNXK010000078">
    <property type="protein sequence ID" value="CAH3146177.1"/>
    <property type="molecule type" value="Genomic_DNA"/>
</dbReference>
<keyword evidence="3 5" id="KW-0863">Zinc-finger</keyword>
<dbReference type="Gene3D" id="3.30.160.60">
    <property type="entry name" value="Classic Zinc Finger"/>
    <property type="match status" value="1"/>
</dbReference>
<dbReference type="Pfam" id="PF00505">
    <property type="entry name" value="HMG_box"/>
    <property type="match status" value="1"/>
</dbReference>
<feature type="domain" description="C2H2-type" evidence="9">
    <location>
        <begin position="153"/>
        <end position="176"/>
    </location>
</feature>
<keyword evidence="6" id="KW-0238">DNA-binding</keyword>
<evidence type="ECO:0000313" key="10">
    <source>
        <dbReference type="EMBL" id="CAH3146177.1"/>
    </source>
</evidence>
<dbReference type="Proteomes" id="UP001159405">
    <property type="component" value="Unassembled WGS sequence"/>
</dbReference>
<evidence type="ECO:0000256" key="7">
    <source>
        <dbReference type="SAM" id="MobiDB-lite"/>
    </source>
</evidence>
<proteinExistence type="predicted"/>
<accession>A0ABN8PMC9</accession>
<dbReference type="SMART" id="SM00355">
    <property type="entry name" value="ZnF_C2H2"/>
    <property type="match status" value="3"/>
</dbReference>
<keyword evidence="1" id="KW-0479">Metal-binding</keyword>
<feature type="DNA-binding region" description="HMG box" evidence="6">
    <location>
        <begin position="32"/>
        <end position="101"/>
    </location>
</feature>
<dbReference type="InterPro" id="IPR009071">
    <property type="entry name" value="HMG_box_dom"/>
</dbReference>
<feature type="domain" description="C2H2-type" evidence="9">
    <location>
        <begin position="124"/>
        <end position="154"/>
    </location>
</feature>
<sequence>MAEQSTCARVEPAEPAEPEATHSSCAETKQKSIKKPTGWNSFMQSVAPDVKEQLGKGAGIGQVSKVVGNMWKKLPTDRRKDWKDKAQSLREDLDMGIAEIKKCPTCSTQFTREKDFKYHQKGCHECICEECNESFDHEQKLKRHKDKKHKDSYKCDHCQKTFAEKRNLIRHQKSHV</sequence>
<keyword evidence="2" id="KW-0677">Repeat</keyword>
<evidence type="ECO:0000256" key="5">
    <source>
        <dbReference type="PROSITE-ProRule" id="PRU00042"/>
    </source>
</evidence>
<organism evidence="10 11">
    <name type="scientific">Porites lobata</name>
    <dbReference type="NCBI Taxonomy" id="104759"/>
    <lineage>
        <taxon>Eukaryota</taxon>
        <taxon>Metazoa</taxon>
        <taxon>Cnidaria</taxon>
        <taxon>Anthozoa</taxon>
        <taxon>Hexacorallia</taxon>
        <taxon>Scleractinia</taxon>
        <taxon>Fungiina</taxon>
        <taxon>Poritidae</taxon>
        <taxon>Porites</taxon>
    </lineage>
</organism>
<dbReference type="Pfam" id="PF00096">
    <property type="entry name" value="zf-C2H2"/>
    <property type="match status" value="1"/>
</dbReference>
<protein>
    <submittedName>
        <fullName evidence="10">Uncharacterized protein</fullName>
    </submittedName>
</protein>
<evidence type="ECO:0000313" key="11">
    <source>
        <dbReference type="Proteomes" id="UP001159405"/>
    </source>
</evidence>
<evidence type="ECO:0000256" key="3">
    <source>
        <dbReference type="ARBA" id="ARBA00022771"/>
    </source>
</evidence>
<name>A0ABN8PMC9_9CNID</name>
<feature type="region of interest" description="Disordered" evidence="7">
    <location>
        <begin position="1"/>
        <end position="39"/>
    </location>
</feature>
<evidence type="ECO:0000256" key="2">
    <source>
        <dbReference type="ARBA" id="ARBA00022737"/>
    </source>
</evidence>
<dbReference type="InterPro" id="IPR013087">
    <property type="entry name" value="Znf_C2H2_type"/>
</dbReference>
<dbReference type="PANTHER" id="PTHR24379:SF121">
    <property type="entry name" value="C2H2-TYPE DOMAIN-CONTAINING PROTEIN"/>
    <property type="match status" value="1"/>
</dbReference>
<keyword evidence="4" id="KW-0862">Zinc</keyword>
<reference evidence="10 11" key="1">
    <citation type="submission" date="2022-05" db="EMBL/GenBank/DDBJ databases">
        <authorList>
            <consortium name="Genoscope - CEA"/>
            <person name="William W."/>
        </authorList>
    </citation>
    <scope>NUCLEOTIDE SEQUENCE [LARGE SCALE GENOMIC DNA]</scope>
</reference>
<dbReference type="InterPro" id="IPR036910">
    <property type="entry name" value="HMG_box_dom_sf"/>
</dbReference>
<dbReference type="PROSITE" id="PS50118">
    <property type="entry name" value="HMG_BOX_2"/>
    <property type="match status" value="1"/>
</dbReference>